<evidence type="ECO:0000313" key="2">
    <source>
        <dbReference type="EMBL" id="CAI0445272.1"/>
    </source>
</evidence>
<dbReference type="AlphaFoldDB" id="A0AAV0MEU8"/>
<sequence length="25" mass="2874">MNWRGSREFSEVTDAESVHGHKTVN</sequence>
<feature type="region of interest" description="Disordered" evidence="1">
    <location>
        <begin position="1"/>
        <end position="25"/>
    </location>
</feature>
<keyword evidence="3" id="KW-1185">Reference proteome</keyword>
<proteinExistence type="predicted"/>
<dbReference type="EMBL" id="CAMGYJ010000007">
    <property type="protein sequence ID" value="CAI0445272.1"/>
    <property type="molecule type" value="Genomic_DNA"/>
</dbReference>
<comment type="caution">
    <text evidence="2">The sequence shown here is derived from an EMBL/GenBank/DDBJ whole genome shotgun (WGS) entry which is preliminary data.</text>
</comment>
<gene>
    <name evidence="2" type="ORF">LITE_LOCUS28498</name>
</gene>
<organism evidence="2 3">
    <name type="scientific">Linum tenue</name>
    <dbReference type="NCBI Taxonomy" id="586396"/>
    <lineage>
        <taxon>Eukaryota</taxon>
        <taxon>Viridiplantae</taxon>
        <taxon>Streptophyta</taxon>
        <taxon>Embryophyta</taxon>
        <taxon>Tracheophyta</taxon>
        <taxon>Spermatophyta</taxon>
        <taxon>Magnoliopsida</taxon>
        <taxon>eudicotyledons</taxon>
        <taxon>Gunneridae</taxon>
        <taxon>Pentapetalae</taxon>
        <taxon>rosids</taxon>
        <taxon>fabids</taxon>
        <taxon>Malpighiales</taxon>
        <taxon>Linaceae</taxon>
        <taxon>Linum</taxon>
    </lineage>
</organism>
<accession>A0AAV0MEU8</accession>
<evidence type="ECO:0000313" key="3">
    <source>
        <dbReference type="Proteomes" id="UP001154282"/>
    </source>
</evidence>
<evidence type="ECO:0000256" key="1">
    <source>
        <dbReference type="SAM" id="MobiDB-lite"/>
    </source>
</evidence>
<name>A0AAV0MEU8_9ROSI</name>
<dbReference type="Proteomes" id="UP001154282">
    <property type="component" value="Unassembled WGS sequence"/>
</dbReference>
<protein>
    <submittedName>
        <fullName evidence="2">Uncharacterized protein</fullName>
    </submittedName>
</protein>
<feature type="compositionally biased region" description="Basic and acidic residues" evidence="1">
    <location>
        <begin position="1"/>
        <end position="10"/>
    </location>
</feature>
<reference evidence="2" key="1">
    <citation type="submission" date="2022-08" db="EMBL/GenBank/DDBJ databases">
        <authorList>
            <person name="Gutierrez-Valencia J."/>
        </authorList>
    </citation>
    <scope>NUCLEOTIDE SEQUENCE</scope>
</reference>